<name>A0A507QPM7_MONPU</name>
<comment type="caution">
    <text evidence="2">The sequence shown here is derived from an EMBL/GenBank/DDBJ whole genome shotgun (WGS) entry which is preliminary data.</text>
</comment>
<feature type="domain" description="Amine oxidase" evidence="1">
    <location>
        <begin position="15"/>
        <end position="489"/>
    </location>
</feature>
<dbReference type="OrthoDB" id="5046242at2759"/>
<proteinExistence type="predicted"/>
<dbReference type="EMBL" id="VIFY01000109">
    <property type="protein sequence ID" value="TQB70418.1"/>
    <property type="molecule type" value="Genomic_DNA"/>
</dbReference>
<sequence length="527" mass="58092">MMDRKPHVAVIGAGMAGLRCADILIQNGVKVTLFEARNRVGGRVCQEEIDGHSVDLGPNWIHGTRGNPITDIAQLTSTTTVDWDGLQSVYSSDGKLLDNKFVTKISEFLWTTIGEAFQYSNEHKDTISPDRSLLDFFRERVEDSGFMPVEKAACMEYCKLWGAYVGESVERQSLKFFCLEECIDGNNLFVASTYKNILEHASKTALQGADLHLNEPVVRVEAHPRGSGQRNQITLSTATGKSYRLDEVVVTCPLGWLKRNKSAFYPELSPHLHQAIDNISYGRLEKVYVTFPKPFWHTVPEESNPIATTAAVNGGKPTNAAPTMAQFLDPTYVQHPEGISWNQECLSLASLPDTCAHPTLLFYTYGPCATHIVSKIANLPPSSDEYYSVLNDFLYPFYSRLKGFSPSSPACKPTAFLATQWQNDPYAGNGSYCNFQIGLKQGDKDIETLRRGLGMERGIWFAGEHTAPFVALGTTTGAYWSGERAAGQICDLYSLTREGIGSGRDDSLPSATGKKVHLDSAVPAMVE</sequence>
<evidence type="ECO:0000313" key="2">
    <source>
        <dbReference type="EMBL" id="TQB70418.1"/>
    </source>
</evidence>
<dbReference type="GO" id="GO:0016491">
    <property type="term" value="F:oxidoreductase activity"/>
    <property type="evidence" value="ECO:0007669"/>
    <property type="project" value="InterPro"/>
</dbReference>
<dbReference type="Pfam" id="PF01593">
    <property type="entry name" value="Amino_oxidase"/>
    <property type="match status" value="1"/>
</dbReference>
<dbReference type="PANTHER" id="PTHR10742">
    <property type="entry name" value="FLAVIN MONOAMINE OXIDASE"/>
    <property type="match status" value="1"/>
</dbReference>
<accession>A0A507QPM7</accession>
<organism evidence="2 3">
    <name type="scientific">Monascus purpureus</name>
    <name type="common">Red mold</name>
    <name type="synonym">Monascus anka</name>
    <dbReference type="NCBI Taxonomy" id="5098"/>
    <lineage>
        <taxon>Eukaryota</taxon>
        <taxon>Fungi</taxon>
        <taxon>Dikarya</taxon>
        <taxon>Ascomycota</taxon>
        <taxon>Pezizomycotina</taxon>
        <taxon>Eurotiomycetes</taxon>
        <taxon>Eurotiomycetidae</taxon>
        <taxon>Eurotiales</taxon>
        <taxon>Aspergillaceae</taxon>
        <taxon>Monascus</taxon>
    </lineage>
</organism>
<dbReference type="SUPFAM" id="SSF51905">
    <property type="entry name" value="FAD/NAD(P)-binding domain"/>
    <property type="match status" value="1"/>
</dbReference>
<dbReference type="Proteomes" id="UP000319663">
    <property type="component" value="Unassembled WGS sequence"/>
</dbReference>
<dbReference type="AlphaFoldDB" id="A0A507QPM7"/>
<dbReference type="Gene3D" id="3.90.660.10">
    <property type="match status" value="1"/>
</dbReference>
<protein>
    <recommendedName>
        <fullName evidence="1">Amine oxidase domain-containing protein</fullName>
    </recommendedName>
</protein>
<dbReference type="GO" id="GO:0006338">
    <property type="term" value="P:chromatin remodeling"/>
    <property type="evidence" value="ECO:0007669"/>
    <property type="project" value="TreeGrafter"/>
</dbReference>
<gene>
    <name evidence="2" type="ORF">MPDQ_000495</name>
</gene>
<dbReference type="InterPro" id="IPR036188">
    <property type="entry name" value="FAD/NAD-bd_sf"/>
</dbReference>
<dbReference type="InterPro" id="IPR050281">
    <property type="entry name" value="Flavin_monoamine_oxidase"/>
</dbReference>
<dbReference type="PRINTS" id="PR00419">
    <property type="entry name" value="ADXRDTASE"/>
</dbReference>
<dbReference type="GO" id="GO:0003682">
    <property type="term" value="F:chromatin binding"/>
    <property type="evidence" value="ECO:0007669"/>
    <property type="project" value="TreeGrafter"/>
</dbReference>
<dbReference type="SUPFAM" id="SSF54373">
    <property type="entry name" value="FAD-linked reductases, C-terminal domain"/>
    <property type="match status" value="1"/>
</dbReference>
<evidence type="ECO:0000313" key="3">
    <source>
        <dbReference type="Proteomes" id="UP000319663"/>
    </source>
</evidence>
<dbReference type="InterPro" id="IPR002937">
    <property type="entry name" value="Amino_oxidase"/>
</dbReference>
<keyword evidence="3" id="KW-1185">Reference proteome</keyword>
<dbReference type="PANTHER" id="PTHR10742:SF414">
    <property type="entry name" value="CONTAINING AMINE OXIDASE, PUTATIVE (AFU_ORTHOLOGUE AFUA_3G12150)-RELATED"/>
    <property type="match status" value="1"/>
</dbReference>
<dbReference type="Gene3D" id="3.50.50.60">
    <property type="entry name" value="FAD/NAD(P)-binding domain"/>
    <property type="match status" value="1"/>
</dbReference>
<reference evidence="2 3" key="1">
    <citation type="submission" date="2019-06" db="EMBL/GenBank/DDBJ databases">
        <title>Wine fermentation using esterase from Monascus purpureus.</title>
        <authorList>
            <person name="Geng C."/>
            <person name="Zhang Y."/>
        </authorList>
    </citation>
    <scope>NUCLEOTIDE SEQUENCE [LARGE SCALE GENOMIC DNA]</scope>
    <source>
        <strain evidence="2">HQ1</strain>
    </source>
</reference>
<dbReference type="STRING" id="5098.A0A507QPM7"/>
<evidence type="ECO:0000259" key="1">
    <source>
        <dbReference type="Pfam" id="PF01593"/>
    </source>
</evidence>
<dbReference type="GO" id="GO:0050660">
    <property type="term" value="F:flavin adenine dinucleotide binding"/>
    <property type="evidence" value="ECO:0007669"/>
    <property type="project" value="TreeGrafter"/>
</dbReference>